<evidence type="ECO:0000313" key="2">
    <source>
        <dbReference type="Proteomes" id="UP000026915"/>
    </source>
</evidence>
<dbReference type="Gramene" id="EOX94269">
    <property type="protein sequence ID" value="EOX94269"/>
    <property type="gene ID" value="TCM_003849"/>
</dbReference>
<accession>A0A061DNA1</accession>
<gene>
    <name evidence="1" type="ORF">TCM_003849</name>
</gene>
<dbReference type="InParanoid" id="A0A061DNA1"/>
<evidence type="ECO:0000313" key="1">
    <source>
        <dbReference type="EMBL" id="EOX94269.1"/>
    </source>
</evidence>
<keyword evidence="2" id="KW-1185">Reference proteome</keyword>
<proteinExistence type="predicted"/>
<dbReference type="AlphaFoldDB" id="A0A061DNA1"/>
<sequence>MRLTIPGGCSVADPREAVIWDLLPLGFPLDATSWLRSSKYDGPFGGSTTSWRDNLEDRMGSHERWRTALSSTYSPDLSGGRVGMDLTSHGGLAYAVYIMMNTMMKN</sequence>
<organism evidence="1 2">
    <name type="scientific">Theobroma cacao</name>
    <name type="common">Cacao</name>
    <name type="synonym">Cocoa</name>
    <dbReference type="NCBI Taxonomy" id="3641"/>
    <lineage>
        <taxon>Eukaryota</taxon>
        <taxon>Viridiplantae</taxon>
        <taxon>Streptophyta</taxon>
        <taxon>Embryophyta</taxon>
        <taxon>Tracheophyta</taxon>
        <taxon>Spermatophyta</taxon>
        <taxon>Magnoliopsida</taxon>
        <taxon>eudicotyledons</taxon>
        <taxon>Gunneridae</taxon>
        <taxon>Pentapetalae</taxon>
        <taxon>rosids</taxon>
        <taxon>malvids</taxon>
        <taxon>Malvales</taxon>
        <taxon>Malvaceae</taxon>
        <taxon>Byttnerioideae</taxon>
        <taxon>Theobroma</taxon>
    </lineage>
</organism>
<protein>
    <submittedName>
        <fullName evidence="1">Uncharacterized protein</fullName>
    </submittedName>
</protein>
<dbReference type="EMBL" id="CM001879">
    <property type="protein sequence ID" value="EOX94269.1"/>
    <property type="molecule type" value="Genomic_DNA"/>
</dbReference>
<dbReference type="HOGENOM" id="CLU_2228048_0_0_1"/>
<reference evidence="1 2" key="1">
    <citation type="journal article" date="2013" name="Genome Biol.">
        <title>The genome sequence of the most widely cultivated cacao type and its use to identify candidate genes regulating pod color.</title>
        <authorList>
            <person name="Motamayor J.C."/>
            <person name="Mockaitis K."/>
            <person name="Schmutz J."/>
            <person name="Haiminen N."/>
            <person name="Iii D.L."/>
            <person name="Cornejo O."/>
            <person name="Findley S.D."/>
            <person name="Zheng P."/>
            <person name="Utro F."/>
            <person name="Royaert S."/>
            <person name="Saski C."/>
            <person name="Jenkins J."/>
            <person name="Podicheti R."/>
            <person name="Zhao M."/>
            <person name="Scheffler B.E."/>
            <person name="Stack J.C."/>
            <person name="Feltus F.A."/>
            <person name="Mustiga G.M."/>
            <person name="Amores F."/>
            <person name="Phillips W."/>
            <person name="Marelli J.P."/>
            <person name="May G.D."/>
            <person name="Shapiro H."/>
            <person name="Ma J."/>
            <person name="Bustamante C.D."/>
            <person name="Schnell R.J."/>
            <person name="Main D."/>
            <person name="Gilbert D."/>
            <person name="Parida L."/>
            <person name="Kuhn D.N."/>
        </authorList>
    </citation>
    <scope>NUCLEOTIDE SEQUENCE [LARGE SCALE GENOMIC DNA]</scope>
    <source>
        <strain evidence="2">cv. Matina 1-6</strain>
    </source>
</reference>
<name>A0A061DNA1_THECC</name>
<dbReference type="Proteomes" id="UP000026915">
    <property type="component" value="Chromosome 1"/>
</dbReference>